<evidence type="ECO:0000313" key="9">
    <source>
        <dbReference type="Proteomes" id="UP000085678"/>
    </source>
</evidence>
<dbReference type="PROSITE" id="PS50157">
    <property type="entry name" value="ZINC_FINGER_C2H2_2"/>
    <property type="match status" value="7"/>
</dbReference>
<keyword evidence="2" id="KW-0479">Metal-binding</keyword>
<dbReference type="OrthoDB" id="3437960at2759"/>
<evidence type="ECO:0000256" key="5">
    <source>
        <dbReference type="ARBA" id="ARBA00022833"/>
    </source>
</evidence>
<dbReference type="Gene3D" id="3.30.160.60">
    <property type="entry name" value="Classic Zinc Finger"/>
    <property type="match status" value="4"/>
</dbReference>
<dbReference type="PROSITE" id="PS00028">
    <property type="entry name" value="ZINC_FINGER_C2H2_1"/>
    <property type="match status" value="8"/>
</dbReference>
<dbReference type="Pfam" id="PF00096">
    <property type="entry name" value="zf-C2H2"/>
    <property type="match status" value="5"/>
</dbReference>
<dbReference type="PANTHER" id="PTHR16515:SF49">
    <property type="entry name" value="GASTRULA ZINC FINGER PROTEIN XLCGF49.1-LIKE-RELATED"/>
    <property type="match status" value="1"/>
</dbReference>
<dbReference type="Pfam" id="PF12874">
    <property type="entry name" value="zf-met"/>
    <property type="match status" value="1"/>
</dbReference>
<name>A0A1S3K139_LINAN</name>
<keyword evidence="4 7" id="KW-0863">Zinc-finger</keyword>
<protein>
    <submittedName>
        <fullName evidence="10">Zinc finger protein 729</fullName>
    </submittedName>
</protein>
<feature type="domain" description="C2H2-type" evidence="8">
    <location>
        <begin position="252"/>
        <end position="280"/>
    </location>
</feature>
<evidence type="ECO:0000313" key="10">
    <source>
        <dbReference type="RefSeq" id="XP_013416348.1"/>
    </source>
</evidence>
<proteinExistence type="predicted"/>
<evidence type="ECO:0000256" key="1">
    <source>
        <dbReference type="ARBA" id="ARBA00004123"/>
    </source>
</evidence>
<dbReference type="PANTHER" id="PTHR16515">
    <property type="entry name" value="PR DOMAIN ZINC FINGER PROTEIN"/>
    <property type="match status" value="1"/>
</dbReference>
<dbReference type="GO" id="GO:0010468">
    <property type="term" value="P:regulation of gene expression"/>
    <property type="evidence" value="ECO:0007669"/>
    <property type="project" value="TreeGrafter"/>
</dbReference>
<dbReference type="GO" id="GO:0005634">
    <property type="term" value="C:nucleus"/>
    <property type="evidence" value="ECO:0007669"/>
    <property type="project" value="UniProtKB-SubCell"/>
</dbReference>
<dbReference type="AlphaFoldDB" id="A0A1S3K139"/>
<feature type="domain" description="C2H2-type" evidence="8">
    <location>
        <begin position="554"/>
        <end position="581"/>
    </location>
</feature>
<dbReference type="InParanoid" id="A0A1S3K139"/>
<dbReference type="SMART" id="SM00355">
    <property type="entry name" value="ZnF_C2H2"/>
    <property type="match status" value="8"/>
</dbReference>
<feature type="domain" description="C2H2-type" evidence="8">
    <location>
        <begin position="225"/>
        <end position="252"/>
    </location>
</feature>
<dbReference type="Proteomes" id="UP000085678">
    <property type="component" value="Unplaced"/>
</dbReference>
<dbReference type="InterPro" id="IPR036236">
    <property type="entry name" value="Znf_C2H2_sf"/>
</dbReference>
<evidence type="ECO:0000256" key="6">
    <source>
        <dbReference type="ARBA" id="ARBA00023242"/>
    </source>
</evidence>
<evidence type="ECO:0000256" key="4">
    <source>
        <dbReference type="ARBA" id="ARBA00022771"/>
    </source>
</evidence>
<evidence type="ECO:0000256" key="7">
    <source>
        <dbReference type="PROSITE-ProRule" id="PRU00042"/>
    </source>
</evidence>
<sequence>MDKRATNDPESMEYLTAGNIQVKSEAEVCQSCLDHDIKNIKKEEEDDCSHGIDLGFQPQIKREIEGTPYMEEIRSFKQFQELGVEIKIGQQLPRWNALKDQLQLNTHEKLAEFLMDFYFKHTSETVSPQSSETVDPPPDNGIIKNEDYVLVSNYKHTSETLSPQSSEIVVPPPDSKITKNEDSVSYSKHASETLFPQSSEIVDAPPDSGVAENEDSVRHSARFIHKCEVCGKQFITKSSLLHHVDDHSKRKFHCEICGMSFKRSFHAKNHKLSKHSTERNFECPTCRKKFKRKDVMKRHMRLHDVTPSECPKCKKKFKDYDSMKNHMRLHDLSPSDIKCCEWGSTLTSEKARYQRRSVVAELFPADDVIMPDNLLPPNVKPSVAKTFKEHWNCIRTRFLRGNTKSSRGKRLQDWYNFRLTAFQPNDLCDHLVPILEEQRSLFKVRVSFGFILRNNKTGALQYQHTSSNSHCILKKPAKIQYREDIDEIFGDVSLQDVLGCAQQDQPSGEWVVEMVTNVVYYVTKLKPKVKYDPKCFLMTLVHDLDLIRHSARNHKCEVCGKQFNTKSSLLHHADDHRKRKFLCEICGMSFKRSIHIKNHKLSKHSKERDFECPTCRKKFKRKDNMKRHMGLHDVTPSDCPKCKKKFKDYDRMKNHMCLHDVTLSDIKCCDWGSTLTSEKARYQRRSIVAELFPADDVIMPDNLLPPNVNPLVAKTFKEHWNCIRTRFLRGNTKSLRGKRLQDWYNFRLTAFQPNDLRDHLVPILEEKRSVIKINVSFGFILRNNKTGALRYQHTSSNSHCLLKMPAKIQYREDIDEIFGDVSLQDVLGCAQQDQPSGEWVVEMVTNVVFHVAKLKPVL</sequence>
<reference evidence="10" key="1">
    <citation type="submission" date="2025-08" db="UniProtKB">
        <authorList>
            <consortium name="RefSeq"/>
        </authorList>
    </citation>
    <scope>IDENTIFICATION</scope>
    <source>
        <tissue evidence="10">Gonads</tissue>
    </source>
</reference>
<feature type="domain" description="C2H2-type" evidence="8">
    <location>
        <begin position="581"/>
        <end position="609"/>
    </location>
</feature>
<dbReference type="GeneID" id="106177943"/>
<accession>A0A1S3K139</accession>
<dbReference type="SUPFAM" id="SSF57667">
    <property type="entry name" value="beta-beta-alpha zinc fingers"/>
    <property type="match status" value="4"/>
</dbReference>
<feature type="domain" description="C2H2-type" evidence="8">
    <location>
        <begin position="610"/>
        <end position="632"/>
    </location>
</feature>
<evidence type="ECO:0000256" key="3">
    <source>
        <dbReference type="ARBA" id="ARBA00022737"/>
    </source>
</evidence>
<organism evidence="9 10">
    <name type="scientific">Lingula anatina</name>
    <name type="common">Brachiopod</name>
    <name type="synonym">Lingula unguis</name>
    <dbReference type="NCBI Taxonomy" id="7574"/>
    <lineage>
        <taxon>Eukaryota</taxon>
        <taxon>Metazoa</taxon>
        <taxon>Spiralia</taxon>
        <taxon>Lophotrochozoa</taxon>
        <taxon>Brachiopoda</taxon>
        <taxon>Linguliformea</taxon>
        <taxon>Lingulata</taxon>
        <taxon>Lingulida</taxon>
        <taxon>Linguloidea</taxon>
        <taxon>Lingulidae</taxon>
        <taxon>Lingula</taxon>
    </lineage>
</organism>
<keyword evidence="3" id="KW-0677">Repeat</keyword>
<feature type="domain" description="C2H2-type" evidence="8">
    <location>
        <begin position="281"/>
        <end position="303"/>
    </location>
</feature>
<dbReference type="RefSeq" id="XP_013416348.1">
    <property type="nucleotide sequence ID" value="XM_013560894.2"/>
</dbReference>
<dbReference type="InterPro" id="IPR013087">
    <property type="entry name" value="Znf_C2H2_type"/>
</dbReference>
<evidence type="ECO:0000259" key="8">
    <source>
        <dbReference type="PROSITE" id="PS50157"/>
    </source>
</evidence>
<feature type="domain" description="C2H2-type" evidence="8">
    <location>
        <begin position="308"/>
        <end position="330"/>
    </location>
</feature>
<keyword evidence="6" id="KW-0539">Nucleus</keyword>
<dbReference type="KEGG" id="lak:106177943"/>
<evidence type="ECO:0000256" key="2">
    <source>
        <dbReference type="ARBA" id="ARBA00022723"/>
    </source>
</evidence>
<keyword evidence="5" id="KW-0862">Zinc</keyword>
<dbReference type="InterPro" id="IPR050331">
    <property type="entry name" value="Zinc_finger"/>
</dbReference>
<keyword evidence="9" id="KW-1185">Reference proteome</keyword>
<gene>
    <name evidence="10" type="primary">LOC106177943</name>
</gene>
<dbReference type="GO" id="GO:0008270">
    <property type="term" value="F:zinc ion binding"/>
    <property type="evidence" value="ECO:0007669"/>
    <property type="project" value="UniProtKB-KW"/>
</dbReference>
<comment type="subcellular location">
    <subcellularLocation>
        <location evidence="1">Nucleus</location>
    </subcellularLocation>
</comment>
<dbReference type="FunFam" id="3.30.160.60:FF:000100">
    <property type="entry name" value="Zinc finger 45-like"/>
    <property type="match status" value="2"/>
</dbReference>